<organism evidence="8">
    <name type="scientific">Vaprio virus</name>
    <dbReference type="NCBI Taxonomy" id="2100727"/>
    <lineage>
        <taxon>Viruses</taxon>
        <taxon>Riboviria</taxon>
        <taxon>Orthornavirae</taxon>
        <taxon>Negarnaviricota</taxon>
        <taxon>Haploviricotina</taxon>
        <taxon>Monjiviricetes</taxon>
        <taxon>Mononegavirales</taxon>
        <taxon>Rhabdoviridae</taxon>
        <taxon>Alpharhabdovirinae</taxon>
        <taxon>Ledantevirus</taxon>
        <taxon>Ledantevirus vaprio</taxon>
    </lineage>
</organism>
<keyword evidence="6" id="KW-0472">Membrane</keyword>
<dbReference type="Pfam" id="PF06326">
    <property type="entry name" value="Vesiculo_matrix"/>
    <property type="match status" value="1"/>
</dbReference>
<proteinExistence type="predicted"/>
<dbReference type="InterPro" id="IPR009397">
    <property type="entry name" value="Vesiculo_matrix"/>
</dbReference>
<evidence type="ECO:0000256" key="1">
    <source>
        <dbReference type="ARBA" id="ARBA00004328"/>
    </source>
</evidence>
<evidence type="ECO:0000256" key="3">
    <source>
        <dbReference type="ARBA" id="ARBA00017678"/>
    </source>
</evidence>
<evidence type="ECO:0000313" key="8">
    <source>
        <dbReference type="EMBL" id="AVI57365.1"/>
    </source>
</evidence>
<dbReference type="RefSeq" id="YP_009666836.1">
    <property type="nucleotide sequence ID" value="NC_043538.1"/>
</dbReference>
<evidence type="ECO:0000256" key="2">
    <source>
        <dbReference type="ARBA" id="ARBA00004531"/>
    </source>
</evidence>
<reference evidence="8" key="1">
    <citation type="journal article" date="2018" name="Virol. J.">
        <title>Isolation of a novel Rhabdovirus from an insectivorous bat (Pipistrellus kuhlii) in Italy.</title>
        <authorList>
            <person name="Lelli D."/>
            <person name="Prosperi A."/>
            <person name="Moreno A."/>
            <person name="Chiapponi C."/>
            <person name="Gibellini A.M."/>
            <person name="De Benedictis P."/>
            <person name="Leopardi S."/>
            <person name="Sozzi E."/>
            <person name="Lavazza A."/>
        </authorList>
    </citation>
    <scope>NUCLEOTIDE SEQUENCE [LARGE SCALE GENOMIC DNA]</scope>
    <source>
        <strain evidence="8">VAPV_2016</strain>
    </source>
</reference>
<dbReference type="KEGG" id="vg:40527124"/>
<dbReference type="GO" id="GO:0039660">
    <property type="term" value="F:structural constituent of virion"/>
    <property type="evidence" value="ECO:0007669"/>
    <property type="project" value="UniProtKB-KW"/>
</dbReference>
<evidence type="ECO:0000256" key="6">
    <source>
        <dbReference type="ARBA" id="ARBA00023136"/>
    </source>
</evidence>
<keyword evidence="4" id="KW-0946">Virion</keyword>
<evidence type="ECO:0000256" key="5">
    <source>
        <dbReference type="ARBA" id="ARBA00022870"/>
    </source>
</evidence>
<accession>A0A2P1BSX2</accession>
<dbReference type="GO" id="GO:0033645">
    <property type="term" value="C:host cell endomembrane system"/>
    <property type="evidence" value="ECO:0007669"/>
    <property type="project" value="UniProtKB-SubCell"/>
</dbReference>
<evidence type="ECO:0000256" key="4">
    <source>
        <dbReference type="ARBA" id="ARBA00022844"/>
    </source>
</evidence>
<keyword evidence="5" id="KW-1043">Host membrane</keyword>
<evidence type="ECO:0000313" key="9">
    <source>
        <dbReference type="Proteomes" id="UP000297178"/>
    </source>
</evidence>
<dbReference type="EMBL" id="MG021441">
    <property type="protein sequence ID" value="AVI57365.1"/>
    <property type="molecule type" value="Viral_cRNA"/>
</dbReference>
<dbReference type="Proteomes" id="UP000297178">
    <property type="component" value="Segment"/>
</dbReference>
<comment type="subcellular location">
    <subcellularLocation>
        <location evidence="2">Host endomembrane system</location>
        <topology evidence="2">Peripheral membrane protein</topology>
    </subcellularLocation>
    <subcellularLocation>
        <location evidence="1">Virion</location>
    </subcellularLocation>
</comment>
<protein>
    <recommendedName>
        <fullName evidence="3">Matrix protein</fullName>
    </recommendedName>
</protein>
<keyword evidence="9" id="KW-1185">Reference proteome</keyword>
<sequence>MFSKIKKSLGMSKQKMEADLYVDPPPDYYGGDFFATPSAPLGEELDEFIEETLHVEAELIVKTKNPIESLREMMNVLGTWIDKCSGPVRQRHLDTWIYLCLGLHLRKDQTIKTYNVYRAALDLAVKFKHSPKGSGRFNYATCFQQFDVKHKGSDCDISFNSVLTPTKRKGCPAHVLYNQPLKNGEKPPNPEEVFPGYDVKVTVAANGVHEIQGL</sequence>
<dbReference type="GeneID" id="40527124"/>
<keyword evidence="7" id="KW-0468">Viral matrix protein</keyword>
<dbReference type="GO" id="GO:0019031">
    <property type="term" value="C:viral envelope"/>
    <property type="evidence" value="ECO:0007669"/>
    <property type="project" value="InterPro"/>
</dbReference>
<name>A0A2P1BSX2_9RHAB</name>
<evidence type="ECO:0000256" key="7">
    <source>
        <dbReference type="ARBA" id="ARBA00023311"/>
    </source>
</evidence>